<organism evidence="1 2">
    <name type="scientific">Pleuronectes platessa</name>
    <name type="common">European plaice</name>
    <dbReference type="NCBI Taxonomy" id="8262"/>
    <lineage>
        <taxon>Eukaryota</taxon>
        <taxon>Metazoa</taxon>
        <taxon>Chordata</taxon>
        <taxon>Craniata</taxon>
        <taxon>Vertebrata</taxon>
        <taxon>Euteleostomi</taxon>
        <taxon>Actinopterygii</taxon>
        <taxon>Neopterygii</taxon>
        <taxon>Teleostei</taxon>
        <taxon>Neoteleostei</taxon>
        <taxon>Acanthomorphata</taxon>
        <taxon>Carangaria</taxon>
        <taxon>Pleuronectiformes</taxon>
        <taxon>Pleuronectoidei</taxon>
        <taxon>Pleuronectidae</taxon>
        <taxon>Pleuronectes</taxon>
    </lineage>
</organism>
<dbReference type="EMBL" id="CADEAL010000053">
    <property type="protein sequence ID" value="CAB1413420.1"/>
    <property type="molecule type" value="Genomic_DNA"/>
</dbReference>
<sequence>MDRSRSLLFPLHKLHPFFFSSSSSSSSSSFFFFSPAEDSSVCFWSVKLMVWDGCAQWGGGGQGRVWQLHQRRWDTSGISSIRGCVPVSSFRTLHHWNTSFLLDSRGSEPLIGLCPPLDLFTPRNQNRAHVTPAGS</sequence>
<protein>
    <submittedName>
        <fullName evidence="1">Uncharacterized protein</fullName>
    </submittedName>
</protein>
<reference evidence="1" key="1">
    <citation type="submission" date="2020-03" db="EMBL/GenBank/DDBJ databases">
        <authorList>
            <person name="Weist P."/>
        </authorList>
    </citation>
    <scope>NUCLEOTIDE SEQUENCE</scope>
</reference>
<comment type="caution">
    <text evidence="1">The sequence shown here is derived from an EMBL/GenBank/DDBJ whole genome shotgun (WGS) entry which is preliminary data.</text>
</comment>
<keyword evidence="2" id="KW-1185">Reference proteome</keyword>
<gene>
    <name evidence="1" type="ORF">PLEPLA_LOCUS1120</name>
</gene>
<name>A0A9N7TI70_PLEPL</name>
<proteinExistence type="predicted"/>
<accession>A0A9N7TI70</accession>
<dbReference type="AlphaFoldDB" id="A0A9N7TI70"/>
<evidence type="ECO:0000313" key="1">
    <source>
        <dbReference type="EMBL" id="CAB1413420.1"/>
    </source>
</evidence>
<evidence type="ECO:0000313" key="2">
    <source>
        <dbReference type="Proteomes" id="UP001153269"/>
    </source>
</evidence>
<dbReference type="Proteomes" id="UP001153269">
    <property type="component" value="Unassembled WGS sequence"/>
</dbReference>